<feature type="compositionally biased region" description="Basic residues" evidence="1">
    <location>
        <begin position="314"/>
        <end position="323"/>
    </location>
</feature>
<feature type="compositionally biased region" description="Low complexity" evidence="1">
    <location>
        <begin position="160"/>
        <end position="184"/>
    </location>
</feature>
<dbReference type="Proteomes" id="UP001396898">
    <property type="component" value="Unassembled WGS sequence"/>
</dbReference>
<protein>
    <submittedName>
        <fullName evidence="2">Uncharacterized protein</fullName>
    </submittedName>
</protein>
<comment type="caution">
    <text evidence="2">The sequence shown here is derived from an EMBL/GenBank/DDBJ whole genome shotgun (WGS) entry which is preliminary data.</text>
</comment>
<feature type="compositionally biased region" description="Basic and acidic residues" evidence="1">
    <location>
        <begin position="31"/>
        <end position="42"/>
    </location>
</feature>
<proteinExistence type="predicted"/>
<gene>
    <name evidence="2" type="ORF">PG991_013930</name>
</gene>
<evidence type="ECO:0000313" key="2">
    <source>
        <dbReference type="EMBL" id="KAK8001708.1"/>
    </source>
</evidence>
<accession>A0ABR1R7K6</accession>
<feature type="region of interest" description="Disordered" evidence="1">
    <location>
        <begin position="160"/>
        <end position="336"/>
    </location>
</feature>
<feature type="compositionally biased region" description="Polar residues" evidence="1">
    <location>
        <begin position="192"/>
        <end position="201"/>
    </location>
</feature>
<feature type="region of interest" description="Disordered" evidence="1">
    <location>
        <begin position="20"/>
        <end position="69"/>
    </location>
</feature>
<organism evidence="2 3">
    <name type="scientific">Apiospora marii</name>
    <dbReference type="NCBI Taxonomy" id="335849"/>
    <lineage>
        <taxon>Eukaryota</taxon>
        <taxon>Fungi</taxon>
        <taxon>Dikarya</taxon>
        <taxon>Ascomycota</taxon>
        <taxon>Pezizomycotina</taxon>
        <taxon>Sordariomycetes</taxon>
        <taxon>Xylariomycetidae</taxon>
        <taxon>Amphisphaeriales</taxon>
        <taxon>Apiosporaceae</taxon>
        <taxon>Apiospora</taxon>
    </lineage>
</organism>
<sequence>MRNHQYLGMSQSTVVHGRVASARAAPSQGSDLRRGRSLHKDPGATLSRRKATYRRRHTQSGPVPNPYLEDAATTSARIYRAPGPDVQYPRPMAVYTPSTHWSTLPQSDSGYSSRRSELPVARSLASARSSPKSGLLSCPAAFTQLAVGLFRAVGTALVCRSTSRSSLRASRGGTRPRRGSGASRHPQHRHMQTNQQRTGQPAQEPLQRPEQQPTQQPVQRPKTSRGPPSSLGLRGPDDDVTESNLRPNGHPGESSFVTARTRRGQAAATDGSSMSQLPTRASGAGMTHPPSSSARTRRRKHRRTNTNDESVSRGRSKRTKRSRSTRDQAPRRATAS</sequence>
<feature type="compositionally biased region" description="Basic residues" evidence="1">
    <location>
        <begin position="47"/>
        <end position="58"/>
    </location>
</feature>
<dbReference type="EMBL" id="JAQQWI010000018">
    <property type="protein sequence ID" value="KAK8001708.1"/>
    <property type="molecule type" value="Genomic_DNA"/>
</dbReference>
<evidence type="ECO:0000313" key="3">
    <source>
        <dbReference type="Proteomes" id="UP001396898"/>
    </source>
</evidence>
<keyword evidence="3" id="KW-1185">Reference proteome</keyword>
<reference evidence="2 3" key="1">
    <citation type="submission" date="2023-01" db="EMBL/GenBank/DDBJ databases">
        <title>Analysis of 21 Apiospora genomes using comparative genomics revels a genus with tremendous synthesis potential of carbohydrate active enzymes and secondary metabolites.</title>
        <authorList>
            <person name="Sorensen T."/>
        </authorList>
    </citation>
    <scope>NUCLEOTIDE SEQUENCE [LARGE SCALE GENOMIC DNA]</scope>
    <source>
        <strain evidence="2 3">CBS 20057</strain>
    </source>
</reference>
<name>A0ABR1R7K6_9PEZI</name>
<evidence type="ECO:0000256" key="1">
    <source>
        <dbReference type="SAM" id="MobiDB-lite"/>
    </source>
</evidence>
<feature type="compositionally biased region" description="Polar residues" evidence="1">
    <location>
        <begin position="270"/>
        <end position="279"/>
    </location>
</feature>
<feature type="compositionally biased region" description="Polar residues" evidence="1">
    <location>
        <begin position="209"/>
        <end position="218"/>
    </location>
</feature>
<feature type="compositionally biased region" description="Basic residues" evidence="1">
    <location>
        <begin position="295"/>
        <end position="304"/>
    </location>
</feature>